<dbReference type="AlphaFoldDB" id="A0A813EGN7"/>
<gene>
    <name evidence="2" type="ORF">PGLA1383_LOCUS15731</name>
</gene>
<name>A0A813EGN7_POLGL</name>
<feature type="chain" id="PRO_5032844197" evidence="1">
    <location>
        <begin position="30"/>
        <end position="193"/>
    </location>
</feature>
<reference evidence="2" key="1">
    <citation type="submission" date="2021-02" db="EMBL/GenBank/DDBJ databases">
        <authorList>
            <person name="Dougan E. K."/>
            <person name="Rhodes N."/>
            <person name="Thang M."/>
            <person name="Chan C."/>
        </authorList>
    </citation>
    <scope>NUCLEOTIDE SEQUENCE</scope>
</reference>
<dbReference type="Proteomes" id="UP000654075">
    <property type="component" value="Unassembled WGS sequence"/>
</dbReference>
<evidence type="ECO:0000256" key="1">
    <source>
        <dbReference type="SAM" id="SignalP"/>
    </source>
</evidence>
<organism evidence="2 3">
    <name type="scientific">Polarella glacialis</name>
    <name type="common">Dinoflagellate</name>
    <dbReference type="NCBI Taxonomy" id="89957"/>
    <lineage>
        <taxon>Eukaryota</taxon>
        <taxon>Sar</taxon>
        <taxon>Alveolata</taxon>
        <taxon>Dinophyceae</taxon>
        <taxon>Suessiales</taxon>
        <taxon>Suessiaceae</taxon>
        <taxon>Polarella</taxon>
    </lineage>
</organism>
<proteinExistence type="predicted"/>
<comment type="caution">
    <text evidence="2">The sequence shown here is derived from an EMBL/GenBank/DDBJ whole genome shotgun (WGS) entry which is preliminary data.</text>
</comment>
<sequence>FLQSTSFVTMAKALLATCSLLLASWGALAKEKEYDPEHPYDPMDSAAMTIHGMLKGDMLVPHIVDGWQQSFCECVENGNIASWYQYASAMYLVDTCSPEKGFVLRTGHLQDRHSQPLQAMMTCDTLKLISYCLSHKVPEAIPMWNSTCMDAHYTVAACDANCNAAVPRASGRLGAMVAVALATMGAVSSIFSA</sequence>
<keyword evidence="3" id="KW-1185">Reference proteome</keyword>
<dbReference type="OrthoDB" id="406611at2759"/>
<feature type="signal peptide" evidence="1">
    <location>
        <begin position="1"/>
        <end position="29"/>
    </location>
</feature>
<protein>
    <submittedName>
        <fullName evidence="2">Uncharacterized protein</fullName>
    </submittedName>
</protein>
<keyword evidence="1" id="KW-0732">Signal</keyword>
<feature type="non-terminal residue" evidence="2">
    <location>
        <position position="193"/>
    </location>
</feature>
<evidence type="ECO:0000313" key="3">
    <source>
        <dbReference type="Proteomes" id="UP000654075"/>
    </source>
</evidence>
<dbReference type="EMBL" id="CAJNNV010009349">
    <property type="protein sequence ID" value="CAE8597282.1"/>
    <property type="molecule type" value="Genomic_DNA"/>
</dbReference>
<evidence type="ECO:0000313" key="2">
    <source>
        <dbReference type="EMBL" id="CAE8597282.1"/>
    </source>
</evidence>
<accession>A0A813EGN7</accession>